<dbReference type="EMBL" id="JACGCM010001129">
    <property type="protein sequence ID" value="KAF6161583.1"/>
    <property type="molecule type" value="Genomic_DNA"/>
</dbReference>
<name>A0A7J7N377_9MAGN</name>
<proteinExistence type="inferred from homology"/>
<gene>
    <name evidence="3" type="ORF">GIB67_009462</name>
</gene>
<comment type="subcellular location">
    <subcellularLocation>
        <location evidence="1">Plastid</location>
        <location evidence="1">Chloroplast</location>
    </subcellularLocation>
</comment>
<dbReference type="Pfam" id="PF01202">
    <property type="entry name" value="SKI"/>
    <property type="match status" value="1"/>
</dbReference>
<sequence length="281" mass="31309">MEISVIQSSCRLCSPVLHFKLCLNSLSYTKTIRLHRSPLSITTPSFRRTTGLRCSVEDEFPGVDTKTMVLNPSLSVKNKAVQIASDLKGTSIFLVGMNGTMKTYIGKVLADALRYCFFDSDSLVGQASAVASEFDIKSLRERDEEGFRVSETEVLRQLSSMGRLLVCTGDQAVWNSTNLSFLRDGISIWIDVPIEILVQERIQGRSESFTEVSAELIEIYEKMRDGYATADAIISLQKVASQFGYNDTDSVTVEEMALQTLTKLENLTRVKKLMEAAARPF</sequence>
<keyword evidence="4" id="KW-1185">Reference proteome</keyword>
<evidence type="ECO:0008006" key="5">
    <source>
        <dbReference type="Google" id="ProtNLM"/>
    </source>
</evidence>
<dbReference type="FunFam" id="3.40.50.300:FF:001033">
    <property type="entry name" value="Shikimate kinase 2, chloroplastic"/>
    <property type="match status" value="1"/>
</dbReference>
<dbReference type="SUPFAM" id="SSF52540">
    <property type="entry name" value="P-loop containing nucleoside triphosphate hydrolases"/>
    <property type="match status" value="1"/>
</dbReference>
<evidence type="ECO:0000256" key="1">
    <source>
        <dbReference type="ARBA" id="ARBA00004229"/>
    </source>
</evidence>
<reference evidence="3 4" key="1">
    <citation type="journal article" date="2020" name="IScience">
        <title>Genome Sequencing of the Endangered Kingdonia uniflora (Circaeasteraceae, Ranunculales) Reveals Potential Mechanisms of Evolutionary Specialization.</title>
        <authorList>
            <person name="Sun Y."/>
            <person name="Deng T."/>
            <person name="Zhang A."/>
            <person name="Moore M.J."/>
            <person name="Landis J.B."/>
            <person name="Lin N."/>
            <person name="Zhang H."/>
            <person name="Zhang X."/>
            <person name="Huang J."/>
            <person name="Zhang X."/>
            <person name="Sun H."/>
            <person name="Wang H."/>
        </authorList>
    </citation>
    <scope>NUCLEOTIDE SEQUENCE [LARGE SCALE GENOMIC DNA]</scope>
    <source>
        <strain evidence="3">TB1705</strain>
        <tissue evidence="3">Leaf</tissue>
    </source>
</reference>
<dbReference type="InterPro" id="IPR031322">
    <property type="entry name" value="Shikimate/glucono_kinase"/>
</dbReference>
<dbReference type="OrthoDB" id="197068at2759"/>
<organism evidence="3 4">
    <name type="scientific">Kingdonia uniflora</name>
    <dbReference type="NCBI Taxonomy" id="39325"/>
    <lineage>
        <taxon>Eukaryota</taxon>
        <taxon>Viridiplantae</taxon>
        <taxon>Streptophyta</taxon>
        <taxon>Embryophyta</taxon>
        <taxon>Tracheophyta</taxon>
        <taxon>Spermatophyta</taxon>
        <taxon>Magnoliopsida</taxon>
        <taxon>Ranunculales</taxon>
        <taxon>Circaeasteraceae</taxon>
        <taxon>Kingdonia</taxon>
    </lineage>
</organism>
<evidence type="ECO:0000256" key="2">
    <source>
        <dbReference type="ARBA" id="ARBA00006997"/>
    </source>
</evidence>
<dbReference type="PANTHER" id="PTHR21087">
    <property type="entry name" value="SHIKIMATE KINASE"/>
    <property type="match status" value="1"/>
</dbReference>
<dbReference type="AlphaFoldDB" id="A0A7J7N377"/>
<protein>
    <recommendedName>
        <fullName evidence="5">Shikimate kinase</fullName>
    </recommendedName>
</protein>
<evidence type="ECO:0000313" key="3">
    <source>
        <dbReference type="EMBL" id="KAF6161583.1"/>
    </source>
</evidence>
<dbReference type="GO" id="GO:0005829">
    <property type="term" value="C:cytosol"/>
    <property type="evidence" value="ECO:0007669"/>
    <property type="project" value="TreeGrafter"/>
</dbReference>
<comment type="caution">
    <text evidence="3">The sequence shown here is derived from an EMBL/GenBank/DDBJ whole genome shotgun (WGS) entry which is preliminary data.</text>
</comment>
<dbReference type="PANTHER" id="PTHR21087:SF4">
    <property type="entry name" value="INACTIVE SHIKIMATE KINASE LIKE 1, CHLOROPLASTIC-RELATED"/>
    <property type="match status" value="1"/>
</dbReference>
<dbReference type="GO" id="GO:0009507">
    <property type="term" value="C:chloroplast"/>
    <property type="evidence" value="ECO:0007669"/>
    <property type="project" value="UniProtKB-SubCell"/>
</dbReference>
<evidence type="ECO:0000313" key="4">
    <source>
        <dbReference type="Proteomes" id="UP000541444"/>
    </source>
</evidence>
<dbReference type="InterPro" id="IPR027417">
    <property type="entry name" value="P-loop_NTPase"/>
</dbReference>
<dbReference type="PRINTS" id="PR01100">
    <property type="entry name" value="SHIKIMTKNASE"/>
</dbReference>
<accession>A0A7J7N377</accession>
<dbReference type="Gene3D" id="3.40.50.300">
    <property type="entry name" value="P-loop containing nucleotide triphosphate hydrolases"/>
    <property type="match status" value="1"/>
</dbReference>
<dbReference type="Proteomes" id="UP000541444">
    <property type="component" value="Unassembled WGS sequence"/>
</dbReference>
<comment type="similarity">
    <text evidence="2">Belongs to the shikimate kinase family.</text>
</comment>